<dbReference type="PANTHER" id="PTHR41878:SF1">
    <property type="entry name" value="TNPR PROTEIN"/>
    <property type="match status" value="1"/>
</dbReference>
<dbReference type="AlphaFoldDB" id="A0AAI8KG07"/>
<protein>
    <submittedName>
        <fullName evidence="2">Plasmid pRiA4b ORF-3 family protein</fullName>
    </submittedName>
</protein>
<dbReference type="EMBL" id="CP031641">
    <property type="protein sequence ID" value="AXO90830.1"/>
    <property type="molecule type" value="Genomic_DNA"/>
</dbReference>
<dbReference type="Proteomes" id="UP000258127">
    <property type="component" value="Chromosome"/>
</dbReference>
<evidence type="ECO:0000313" key="2">
    <source>
        <dbReference type="EMBL" id="AXO90830.1"/>
    </source>
</evidence>
<evidence type="ECO:0000313" key="3">
    <source>
        <dbReference type="Proteomes" id="UP000258127"/>
    </source>
</evidence>
<accession>A0AAI8KG07</accession>
<sequence>MDATARRPKAPAELLLLHIELNDIEPTIWRRFLVPETITLGKLHRVIQAVMGWTDSHLHEFDIAGEKYGTPSSDDWGAPVNSETRKTLVNALQGKKRFGYLYDFGDSWEHRITVEKRLPMISAPQEHYCIEGENACPPEDVGGAPGYQDFLDAMANPAHPDHDDRVEWYGGVFEASVYDCKPVNQWLARKKI</sequence>
<dbReference type="InterPro" id="IPR024047">
    <property type="entry name" value="MM3350-like_sf"/>
</dbReference>
<reference evidence="2 3" key="1">
    <citation type="submission" date="2018-08" db="EMBL/GenBank/DDBJ databases">
        <authorList>
            <person name="Lee Y."/>
            <person name="Kakembo D."/>
        </authorList>
    </citation>
    <scope>NUCLEOTIDE SEQUENCE [LARGE SCALE GENOMIC DNA]</scope>
    <source>
        <strain evidence="2 3">JBCS1880</strain>
    </source>
</reference>
<dbReference type="Pfam" id="PF07929">
    <property type="entry name" value="PRiA4_ORF3"/>
    <property type="match status" value="1"/>
</dbReference>
<dbReference type="SUPFAM" id="SSF159941">
    <property type="entry name" value="MM3350-like"/>
    <property type="match status" value="1"/>
</dbReference>
<dbReference type="PANTHER" id="PTHR41878">
    <property type="entry name" value="LEXA REPRESSOR-RELATED"/>
    <property type="match status" value="1"/>
</dbReference>
<keyword evidence="3" id="KW-1185">Reference proteome</keyword>
<dbReference type="RefSeq" id="WP_039583118.1">
    <property type="nucleotide sequence ID" value="NZ_CP009747.1"/>
</dbReference>
<dbReference type="InterPro" id="IPR012912">
    <property type="entry name" value="Plasmid_pRiA4b_Orf3-like"/>
</dbReference>
<organism evidence="2 3">
    <name type="scientific">Pseudomonas parafulva</name>
    <dbReference type="NCBI Taxonomy" id="157782"/>
    <lineage>
        <taxon>Bacteria</taxon>
        <taxon>Pseudomonadati</taxon>
        <taxon>Pseudomonadota</taxon>
        <taxon>Gammaproteobacteria</taxon>
        <taxon>Pseudomonadales</taxon>
        <taxon>Pseudomonadaceae</taxon>
        <taxon>Pseudomonas</taxon>
    </lineage>
</organism>
<proteinExistence type="predicted"/>
<dbReference type="Gene3D" id="3.10.290.30">
    <property type="entry name" value="MM3350-like"/>
    <property type="match status" value="1"/>
</dbReference>
<name>A0AAI8KG07_9PSED</name>
<feature type="domain" description="Plasmid pRiA4b Orf3-like" evidence="1">
    <location>
        <begin position="16"/>
        <end position="180"/>
    </location>
</feature>
<gene>
    <name evidence="2" type="ORF">DZC75_08820</name>
</gene>
<dbReference type="KEGG" id="ppv:NJ69_06005"/>
<evidence type="ECO:0000259" key="1">
    <source>
        <dbReference type="Pfam" id="PF07929"/>
    </source>
</evidence>